<evidence type="ECO:0000313" key="2">
    <source>
        <dbReference type="EMBL" id="CAL4131656.1"/>
    </source>
</evidence>
<accession>A0AAV2RRM7</accession>
<protein>
    <submittedName>
        <fullName evidence="2">Uncharacterized protein</fullName>
    </submittedName>
</protein>
<reference evidence="2 3" key="1">
    <citation type="submission" date="2024-05" db="EMBL/GenBank/DDBJ databases">
        <authorList>
            <person name="Wallberg A."/>
        </authorList>
    </citation>
    <scope>NUCLEOTIDE SEQUENCE [LARGE SCALE GENOMIC DNA]</scope>
</reference>
<feature type="compositionally biased region" description="Basic and acidic residues" evidence="1">
    <location>
        <begin position="49"/>
        <end position="64"/>
    </location>
</feature>
<evidence type="ECO:0000256" key="1">
    <source>
        <dbReference type="SAM" id="MobiDB-lite"/>
    </source>
</evidence>
<name>A0AAV2RRM7_MEGNR</name>
<organism evidence="2 3">
    <name type="scientific">Meganyctiphanes norvegica</name>
    <name type="common">Northern krill</name>
    <name type="synonym">Thysanopoda norvegica</name>
    <dbReference type="NCBI Taxonomy" id="48144"/>
    <lineage>
        <taxon>Eukaryota</taxon>
        <taxon>Metazoa</taxon>
        <taxon>Ecdysozoa</taxon>
        <taxon>Arthropoda</taxon>
        <taxon>Crustacea</taxon>
        <taxon>Multicrustacea</taxon>
        <taxon>Malacostraca</taxon>
        <taxon>Eumalacostraca</taxon>
        <taxon>Eucarida</taxon>
        <taxon>Euphausiacea</taxon>
        <taxon>Euphausiidae</taxon>
        <taxon>Meganyctiphanes</taxon>
    </lineage>
</organism>
<comment type="caution">
    <text evidence="2">The sequence shown here is derived from an EMBL/GenBank/DDBJ whole genome shotgun (WGS) entry which is preliminary data.</text>
</comment>
<evidence type="ECO:0000313" key="3">
    <source>
        <dbReference type="Proteomes" id="UP001497623"/>
    </source>
</evidence>
<gene>
    <name evidence="2" type="ORF">MNOR_LOCUS26809</name>
</gene>
<feature type="non-terminal residue" evidence="2">
    <location>
        <position position="1"/>
    </location>
</feature>
<dbReference type="Proteomes" id="UP001497623">
    <property type="component" value="Unassembled WGS sequence"/>
</dbReference>
<keyword evidence="3" id="KW-1185">Reference proteome</keyword>
<dbReference type="EMBL" id="CAXKWB010027272">
    <property type="protein sequence ID" value="CAL4131656.1"/>
    <property type="molecule type" value="Genomic_DNA"/>
</dbReference>
<dbReference type="AlphaFoldDB" id="A0AAV2RRM7"/>
<proteinExistence type="predicted"/>
<feature type="region of interest" description="Disordered" evidence="1">
    <location>
        <begin position="41"/>
        <end position="80"/>
    </location>
</feature>
<sequence length="185" mass="21708">WRWNQKQNCRLGCYRWCHCRFSNNIDNYLCNNLHLQKIKKRKQSPYSSDHLETPLENRRFDTQEPSKLSLTGPADTHYDMPISNMPVPDVRAENHYDHVPTPMTYTAHSKKEQYDNQMSPLPIYSHSEEDNFDFPKAPVHVYSNLGEEGNYDCKNTPVSVNSNLCEESIYDYPKSPIPIHSIEEN</sequence>